<keyword evidence="6" id="KW-1133">Transmembrane helix</keyword>
<proteinExistence type="predicted"/>
<evidence type="ECO:0000256" key="7">
    <source>
        <dbReference type="ARBA" id="ARBA00023136"/>
    </source>
</evidence>
<sequence>IKPIVCVLPLAGYVLALFLLCHAGQRLTDETRTIGCALYKSKWYKADAKIMRDVLLVLLRCKKPSILEAVPLGTMDYPCFYWYIDNLNN</sequence>
<reference evidence="11" key="1">
    <citation type="journal article" date="2023" name="Insect Mol. Biol.">
        <title>Genome sequencing provides insights into the evolution of gene families encoding plant cell wall-degrading enzymes in longhorned beetles.</title>
        <authorList>
            <person name="Shin N.R."/>
            <person name="Okamura Y."/>
            <person name="Kirsch R."/>
            <person name="Pauchet Y."/>
        </authorList>
    </citation>
    <scope>NUCLEOTIDE SEQUENCE</scope>
    <source>
        <strain evidence="11">AMC_N1</strain>
    </source>
</reference>
<feature type="non-terminal residue" evidence="11">
    <location>
        <position position="1"/>
    </location>
</feature>
<evidence type="ECO:0000313" key="12">
    <source>
        <dbReference type="Proteomes" id="UP001162162"/>
    </source>
</evidence>
<evidence type="ECO:0000256" key="6">
    <source>
        <dbReference type="ARBA" id="ARBA00022989"/>
    </source>
</evidence>
<dbReference type="PANTHER" id="PTHR21137">
    <property type="entry name" value="ODORANT RECEPTOR"/>
    <property type="match status" value="1"/>
</dbReference>
<dbReference type="PANTHER" id="PTHR21137:SF35">
    <property type="entry name" value="ODORANT RECEPTOR 19A-RELATED"/>
    <property type="match status" value="1"/>
</dbReference>
<evidence type="ECO:0000256" key="9">
    <source>
        <dbReference type="ARBA" id="ARBA00023224"/>
    </source>
</evidence>
<feature type="signal peptide" evidence="10">
    <location>
        <begin position="1"/>
        <end position="16"/>
    </location>
</feature>
<accession>A0AAV8ZAD1</accession>
<keyword evidence="12" id="KW-1185">Reference proteome</keyword>
<evidence type="ECO:0000256" key="10">
    <source>
        <dbReference type="SAM" id="SignalP"/>
    </source>
</evidence>
<dbReference type="GO" id="GO:0005549">
    <property type="term" value="F:odorant binding"/>
    <property type="evidence" value="ECO:0007669"/>
    <property type="project" value="InterPro"/>
</dbReference>
<comment type="caution">
    <text evidence="11">The sequence shown here is derived from an EMBL/GenBank/DDBJ whole genome shotgun (WGS) entry which is preliminary data.</text>
</comment>
<dbReference type="GO" id="GO:0005886">
    <property type="term" value="C:plasma membrane"/>
    <property type="evidence" value="ECO:0007669"/>
    <property type="project" value="UniProtKB-SubCell"/>
</dbReference>
<keyword evidence="3" id="KW-0716">Sensory transduction</keyword>
<name>A0AAV8ZAD1_9CUCU</name>
<feature type="chain" id="PRO_5043810022" evidence="10">
    <location>
        <begin position="17"/>
        <end position="89"/>
    </location>
</feature>
<gene>
    <name evidence="11" type="ORF">NQ318_008986</name>
</gene>
<dbReference type="GO" id="GO:0004984">
    <property type="term" value="F:olfactory receptor activity"/>
    <property type="evidence" value="ECO:0007669"/>
    <property type="project" value="InterPro"/>
</dbReference>
<dbReference type="GO" id="GO:0007165">
    <property type="term" value="P:signal transduction"/>
    <property type="evidence" value="ECO:0007669"/>
    <property type="project" value="UniProtKB-KW"/>
</dbReference>
<evidence type="ECO:0000256" key="1">
    <source>
        <dbReference type="ARBA" id="ARBA00004651"/>
    </source>
</evidence>
<protein>
    <submittedName>
        <fullName evidence="11">Uncharacterized protein</fullName>
    </submittedName>
</protein>
<keyword evidence="9" id="KW-0807">Transducer</keyword>
<keyword evidence="8" id="KW-0675">Receptor</keyword>
<keyword evidence="5" id="KW-0552">Olfaction</keyword>
<organism evidence="11 12">
    <name type="scientific">Aromia moschata</name>
    <dbReference type="NCBI Taxonomy" id="1265417"/>
    <lineage>
        <taxon>Eukaryota</taxon>
        <taxon>Metazoa</taxon>
        <taxon>Ecdysozoa</taxon>
        <taxon>Arthropoda</taxon>
        <taxon>Hexapoda</taxon>
        <taxon>Insecta</taxon>
        <taxon>Pterygota</taxon>
        <taxon>Neoptera</taxon>
        <taxon>Endopterygota</taxon>
        <taxon>Coleoptera</taxon>
        <taxon>Polyphaga</taxon>
        <taxon>Cucujiformia</taxon>
        <taxon>Chrysomeloidea</taxon>
        <taxon>Cerambycidae</taxon>
        <taxon>Cerambycinae</taxon>
        <taxon>Callichromatini</taxon>
        <taxon>Aromia</taxon>
    </lineage>
</organism>
<evidence type="ECO:0000313" key="11">
    <source>
        <dbReference type="EMBL" id="KAJ8961300.1"/>
    </source>
</evidence>
<dbReference type="Proteomes" id="UP001162162">
    <property type="component" value="Unassembled WGS sequence"/>
</dbReference>
<keyword evidence="7" id="KW-0472">Membrane</keyword>
<dbReference type="AlphaFoldDB" id="A0AAV8ZAD1"/>
<comment type="subcellular location">
    <subcellularLocation>
        <location evidence="1">Cell membrane</location>
        <topology evidence="1">Multi-pass membrane protein</topology>
    </subcellularLocation>
</comment>
<evidence type="ECO:0000256" key="2">
    <source>
        <dbReference type="ARBA" id="ARBA00022475"/>
    </source>
</evidence>
<keyword evidence="4" id="KW-0812">Transmembrane</keyword>
<dbReference type="InterPro" id="IPR004117">
    <property type="entry name" value="7tm6_olfct_rcpt"/>
</dbReference>
<keyword evidence="10" id="KW-0732">Signal</keyword>
<evidence type="ECO:0000256" key="8">
    <source>
        <dbReference type="ARBA" id="ARBA00023170"/>
    </source>
</evidence>
<evidence type="ECO:0000256" key="3">
    <source>
        <dbReference type="ARBA" id="ARBA00022606"/>
    </source>
</evidence>
<evidence type="ECO:0000256" key="5">
    <source>
        <dbReference type="ARBA" id="ARBA00022725"/>
    </source>
</evidence>
<evidence type="ECO:0000256" key="4">
    <source>
        <dbReference type="ARBA" id="ARBA00022692"/>
    </source>
</evidence>
<dbReference type="Pfam" id="PF02949">
    <property type="entry name" value="7tm_6"/>
    <property type="match status" value="1"/>
</dbReference>
<dbReference type="EMBL" id="JAPWTK010000006">
    <property type="protein sequence ID" value="KAJ8961300.1"/>
    <property type="molecule type" value="Genomic_DNA"/>
</dbReference>
<keyword evidence="2" id="KW-1003">Cell membrane</keyword>